<evidence type="ECO:0000256" key="1">
    <source>
        <dbReference type="SAM" id="MobiDB-lite"/>
    </source>
</evidence>
<evidence type="ECO:0000313" key="3">
    <source>
        <dbReference type="Proteomes" id="UP000005237"/>
    </source>
</evidence>
<reference evidence="2" key="2">
    <citation type="submission" date="2022-06" db="UniProtKB">
        <authorList>
            <consortium name="EnsemblMetazoa"/>
        </authorList>
    </citation>
    <scope>IDENTIFICATION</scope>
    <source>
        <strain evidence="2">DF5081</strain>
    </source>
</reference>
<dbReference type="AlphaFoldDB" id="A0A8R1I4S1"/>
<evidence type="ECO:0008006" key="4">
    <source>
        <dbReference type="Google" id="ProtNLM"/>
    </source>
</evidence>
<organism evidence="2 3">
    <name type="scientific">Caenorhabditis japonica</name>
    <dbReference type="NCBI Taxonomy" id="281687"/>
    <lineage>
        <taxon>Eukaryota</taxon>
        <taxon>Metazoa</taxon>
        <taxon>Ecdysozoa</taxon>
        <taxon>Nematoda</taxon>
        <taxon>Chromadorea</taxon>
        <taxon>Rhabditida</taxon>
        <taxon>Rhabditina</taxon>
        <taxon>Rhabditomorpha</taxon>
        <taxon>Rhabditoidea</taxon>
        <taxon>Rhabditidae</taxon>
        <taxon>Peloderinae</taxon>
        <taxon>Caenorhabditis</taxon>
    </lineage>
</organism>
<keyword evidence="3" id="KW-1185">Reference proteome</keyword>
<feature type="region of interest" description="Disordered" evidence="1">
    <location>
        <begin position="168"/>
        <end position="187"/>
    </location>
</feature>
<sequence length="302" mass="34298">MQMLSNNNVARPNKISRDVSNFIITQVLERSDDLIKNSYRRLTTENVARNGHWAEIAVKVSKHFDIPAEMERVKSHFHNRKKVLLARIKDELKNVPNSQFMSTEEKLEELTKRKICVGEYDEQLAKVCLDIEEEERGRTEQYGIPIMETMFTETSTQSLLSQLLSTPNNSHYDHRSPPFAGSKESESAALVPNLAPAPPIIANRSPAAPLLAKLLTDPSTSKGNDFVRSSRAPSGVPERKRRVVSPMECHRSPILPNPNSHYLSHLIVDVTSPQELKRLLSVLGIMQYPADTWKQHVRFTNR</sequence>
<dbReference type="EnsemblMetazoa" id="CJA15560.1">
    <property type="protein sequence ID" value="CJA15560.1"/>
    <property type="gene ID" value="WBGene00134764"/>
</dbReference>
<protein>
    <recommendedName>
        <fullName evidence="4">Regulatory protein zeste</fullName>
    </recommendedName>
</protein>
<proteinExistence type="predicted"/>
<evidence type="ECO:0000313" key="2">
    <source>
        <dbReference type="EnsemblMetazoa" id="CJA15560.1"/>
    </source>
</evidence>
<name>A0A8R1I4S1_CAEJA</name>
<dbReference type="Proteomes" id="UP000005237">
    <property type="component" value="Unassembled WGS sequence"/>
</dbReference>
<reference evidence="3" key="1">
    <citation type="submission" date="2010-08" db="EMBL/GenBank/DDBJ databases">
        <authorList>
            <consortium name="Caenorhabditis japonica Sequencing Consortium"/>
            <person name="Wilson R.K."/>
        </authorList>
    </citation>
    <scope>NUCLEOTIDE SEQUENCE [LARGE SCALE GENOMIC DNA]</scope>
    <source>
        <strain evidence="3">DF5081</strain>
    </source>
</reference>
<accession>A0A8R1I4S1</accession>